<feature type="active site" description="Proton acceptor" evidence="2">
    <location>
        <position position="123"/>
    </location>
</feature>
<dbReference type="HAMAP" id="MF_01940">
    <property type="entry name" value="RNA_CPDase"/>
    <property type="match status" value="1"/>
</dbReference>
<dbReference type="GO" id="GO:0004113">
    <property type="term" value="F:2',3'-cyclic-nucleotide 3'-phosphodiesterase activity"/>
    <property type="evidence" value="ECO:0007669"/>
    <property type="project" value="InterPro"/>
</dbReference>
<dbReference type="EMBL" id="POUK01000001">
    <property type="protein sequence ID" value="PNF78510.1"/>
    <property type="molecule type" value="Genomic_DNA"/>
</dbReference>
<dbReference type="InterPro" id="IPR009097">
    <property type="entry name" value="Cyclic_Pdiesterase"/>
</dbReference>
<feature type="short sequence motif" description="HXTX 2" evidence="2">
    <location>
        <begin position="123"/>
        <end position="126"/>
    </location>
</feature>
<evidence type="ECO:0000313" key="3">
    <source>
        <dbReference type="EMBL" id="PNF78510.1"/>
    </source>
</evidence>
<dbReference type="Gene3D" id="3.90.1140.10">
    <property type="entry name" value="Cyclic phosphodiesterase"/>
    <property type="match status" value="1"/>
</dbReference>
<dbReference type="InterPro" id="IPR004175">
    <property type="entry name" value="RNA_CPDase"/>
</dbReference>
<dbReference type="EC" id="3.1.4.58" evidence="2"/>
<dbReference type="NCBIfam" id="TIGR02258">
    <property type="entry name" value="2_5_ligase"/>
    <property type="match status" value="1"/>
</dbReference>
<keyword evidence="4" id="KW-1185">Reference proteome</keyword>
<feature type="active site" description="Proton donor" evidence="2">
    <location>
        <position position="42"/>
    </location>
</feature>
<comment type="similarity">
    <text evidence="2">Belongs to the 2H phosphoesterase superfamily. ThpR family.</text>
</comment>
<comment type="caution">
    <text evidence="3">The sequence shown here is derived from an EMBL/GenBank/DDBJ whole genome shotgun (WGS) entry which is preliminary data.</text>
</comment>
<dbReference type="PANTHER" id="PTHR35561:SF1">
    <property type="entry name" value="RNA 2',3'-CYCLIC PHOSPHODIESTERASE"/>
    <property type="match status" value="1"/>
</dbReference>
<sequence length="182" mass="19813">MSESTLRLFFALPCPPEQATAICRWRDEQALQGRPVPPQNLHLTLAFLGVQPADCLDGLQRLAADLDCPAFELTLDRLITLGKGFICLQPSAPPPALDYLAAALRAQLAALGLVLDSRPFLPHLTLTRHGHERVHGHSPAFGWTVDRFVLFVSETTAQGARYRELGSWPLRASGTTAAAVPD</sequence>
<comment type="function">
    <text evidence="2">Hydrolyzes RNA 2',3'-cyclic phosphodiester to an RNA 2'-phosphomonoester.</text>
</comment>
<reference evidence="3 4" key="1">
    <citation type="submission" date="2018-01" db="EMBL/GenBank/DDBJ databases">
        <title>Denitrification phenotypes of diverse strains of Pseudomonas stutzeri.</title>
        <authorList>
            <person name="Milligan D.A."/>
            <person name="Bergaust L."/>
            <person name="Bakken L.R."/>
            <person name="Frostegard A."/>
        </authorList>
    </citation>
    <scope>NUCLEOTIDE SEQUENCE [LARGE SCALE GENOMIC DNA]</scope>
    <source>
        <strain evidence="3 4">DSM 50238</strain>
    </source>
</reference>
<gene>
    <name evidence="3" type="ORF">CXK95_04200</name>
</gene>
<feature type="short sequence motif" description="HXTX 1" evidence="2">
    <location>
        <begin position="42"/>
        <end position="45"/>
    </location>
</feature>
<dbReference type="GO" id="GO:0008664">
    <property type="term" value="F:RNA 2',3'-cyclic 3'-phosphodiesterase activity"/>
    <property type="evidence" value="ECO:0007669"/>
    <property type="project" value="UniProtKB-EC"/>
</dbReference>
<comment type="catalytic activity">
    <reaction evidence="2">
        <text>a 3'-end 2',3'-cyclophospho-ribonucleotide-RNA + H2O = a 3'-end 2'-phospho-ribonucleotide-RNA + H(+)</text>
        <dbReference type="Rhea" id="RHEA:11828"/>
        <dbReference type="Rhea" id="RHEA-COMP:10464"/>
        <dbReference type="Rhea" id="RHEA-COMP:17353"/>
        <dbReference type="ChEBI" id="CHEBI:15377"/>
        <dbReference type="ChEBI" id="CHEBI:15378"/>
        <dbReference type="ChEBI" id="CHEBI:83064"/>
        <dbReference type="ChEBI" id="CHEBI:173113"/>
        <dbReference type="EC" id="3.1.4.58"/>
    </reaction>
</comment>
<dbReference type="PANTHER" id="PTHR35561">
    <property type="entry name" value="RNA 2',3'-CYCLIC PHOSPHODIESTERASE"/>
    <property type="match status" value="1"/>
</dbReference>
<dbReference type="AlphaFoldDB" id="A0A8E2QI67"/>
<dbReference type="Pfam" id="PF13563">
    <property type="entry name" value="2_5_RNA_ligase2"/>
    <property type="match status" value="1"/>
</dbReference>
<dbReference type="SUPFAM" id="SSF55144">
    <property type="entry name" value="LigT-like"/>
    <property type="match status" value="1"/>
</dbReference>
<accession>A0A8E2QI67</accession>
<dbReference type="RefSeq" id="WP_102827710.1">
    <property type="nucleotide sequence ID" value="NZ_CP065721.1"/>
</dbReference>
<evidence type="ECO:0000256" key="1">
    <source>
        <dbReference type="ARBA" id="ARBA00022801"/>
    </source>
</evidence>
<name>A0A8E2QI67_9GAMM</name>
<protein>
    <recommendedName>
        <fullName evidence="2">RNA 2',3'-cyclic phosphodiesterase</fullName>
        <shortName evidence="2">RNA 2',3'-CPDase</shortName>
        <ecNumber evidence="2">3.1.4.58</ecNumber>
    </recommendedName>
</protein>
<evidence type="ECO:0000256" key="2">
    <source>
        <dbReference type="HAMAP-Rule" id="MF_01940"/>
    </source>
</evidence>
<evidence type="ECO:0000313" key="4">
    <source>
        <dbReference type="Proteomes" id="UP000235881"/>
    </source>
</evidence>
<proteinExistence type="inferred from homology"/>
<keyword evidence="1 2" id="KW-0378">Hydrolase</keyword>
<organism evidence="3 4">
    <name type="scientific">Stutzerimonas degradans</name>
    <dbReference type="NCBI Taxonomy" id="2968968"/>
    <lineage>
        <taxon>Bacteria</taxon>
        <taxon>Pseudomonadati</taxon>
        <taxon>Pseudomonadota</taxon>
        <taxon>Gammaproteobacteria</taxon>
        <taxon>Pseudomonadales</taxon>
        <taxon>Pseudomonadaceae</taxon>
        <taxon>Stutzerimonas</taxon>
    </lineage>
</organism>
<dbReference type="Proteomes" id="UP000235881">
    <property type="component" value="Unassembled WGS sequence"/>
</dbReference>